<keyword evidence="2" id="KW-1185">Reference proteome</keyword>
<protein>
    <submittedName>
        <fullName evidence="1">Glr2371 protein</fullName>
    </submittedName>
</protein>
<dbReference type="PhylomeDB" id="Q7NI13"/>
<organism evidence="1 2">
    <name type="scientific">Gloeobacter violaceus (strain ATCC 29082 / PCC 7421)</name>
    <dbReference type="NCBI Taxonomy" id="251221"/>
    <lineage>
        <taxon>Bacteria</taxon>
        <taxon>Bacillati</taxon>
        <taxon>Cyanobacteriota</taxon>
        <taxon>Cyanophyceae</taxon>
        <taxon>Gloeobacterales</taxon>
        <taxon>Gloeobacteraceae</taxon>
        <taxon>Gloeobacter</taxon>
    </lineage>
</organism>
<dbReference type="STRING" id="251221.gene:10759868"/>
<name>Q7NI13_GLOVI</name>
<gene>
    <name evidence="1" type="ordered locus">glr2371</name>
</gene>
<dbReference type="InParanoid" id="Q7NI13"/>
<accession>Q7NI13</accession>
<dbReference type="OrthoDB" id="582691at2"/>
<dbReference type="EnsemblBacteria" id="BAC90312">
    <property type="protein sequence ID" value="BAC90312"/>
    <property type="gene ID" value="BAC90312"/>
</dbReference>
<dbReference type="AlphaFoldDB" id="Q7NI13"/>
<dbReference type="eggNOG" id="ENOG50319U8">
    <property type="taxonomic scope" value="Bacteria"/>
</dbReference>
<evidence type="ECO:0000313" key="2">
    <source>
        <dbReference type="Proteomes" id="UP000000557"/>
    </source>
</evidence>
<dbReference type="InterPro" id="IPR021498">
    <property type="entry name" value="DUF3155"/>
</dbReference>
<dbReference type="KEGG" id="gvi:glr2371"/>
<dbReference type="HOGENOM" id="CLU_2287528_0_0_3"/>
<dbReference type="Proteomes" id="UP000000557">
    <property type="component" value="Chromosome"/>
</dbReference>
<dbReference type="PATRIC" id="fig|251221.4.peg.2410"/>
<dbReference type="EMBL" id="BA000045">
    <property type="protein sequence ID" value="BAC90312.1"/>
    <property type="molecule type" value="Genomic_DNA"/>
</dbReference>
<reference evidence="1 2" key="2">
    <citation type="journal article" date="2003" name="DNA Res.">
        <title>Complete genome structure of Gloeobacter violaceus PCC 7421, a cyanobacterium that lacks thylakoids (supplement).</title>
        <authorList>
            <person name="Nakamura Y."/>
            <person name="Kaneko T."/>
            <person name="Sato S."/>
            <person name="Mimuro M."/>
            <person name="Miyashita H."/>
            <person name="Tsuchiya T."/>
            <person name="Sasamoto S."/>
            <person name="Watanabe A."/>
            <person name="Kawashima K."/>
            <person name="Kishida Y."/>
            <person name="Kiyokawa C."/>
            <person name="Kohara M."/>
            <person name="Matsumoto M."/>
            <person name="Matsuno A."/>
            <person name="Nakazaki N."/>
            <person name="Shimpo S."/>
            <person name="Takeuchi C."/>
            <person name="Yamada M."/>
            <person name="Tabata S."/>
        </authorList>
    </citation>
    <scope>NUCLEOTIDE SEQUENCE [LARGE SCALE GENOMIC DNA]</scope>
    <source>
        <strain evidence="2">ATCC 29082 / PCC 7421</strain>
    </source>
</reference>
<dbReference type="Pfam" id="PF11352">
    <property type="entry name" value="DUF3155"/>
    <property type="match status" value="1"/>
</dbReference>
<sequence length="123" mass="13938">MSGQSVTIREVLTARTREEVLVVSRSAIPADRRGRQLLKQIPQFRICCSEDKPVTAARRFVQENNIVPPAVIAVQRNQQAAERFFWSTRGLFGARYAEEHYFLFPSLVAIVHQQANVGEQKVG</sequence>
<evidence type="ECO:0000313" key="1">
    <source>
        <dbReference type="EMBL" id="BAC90312.1"/>
    </source>
</evidence>
<proteinExistence type="predicted"/>
<reference evidence="1 2" key="1">
    <citation type="journal article" date="2003" name="DNA Res.">
        <title>Complete genome structure of Gloeobacter violaceus PCC 7421, a cyanobacterium that lacks thylakoids.</title>
        <authorList>
            <person name="Nakamura Y."/>
            <person name="Kaneko T."/>
            <person name="Sato S."/>
            <person name="Mimuro M."/>
            <person name="Miyashita H."/>
            <person name="Tsuchiya T."/>
            <person name="Sasamoto S."/>
            <person name="Watanabe A."/>
            <person name="Kawashima K."/>
            <person name="Kishida Y."/>
            <person name="Kiyokawa C."/>
            <person name="Kohara M."/>
            <person name="Matsumoto M."/>
            <person name="Matsuno A."/>
            <person name="Nakazaki N."/>
            <person name="Shimpo S."/>
            <person name="Takeuchi C."/>
            <person name="Yamada M."/>
            <person name="Tabata S."/>
        </authorList>
    </citation>
    <scope>NUCLEOTIDE SEQUENCE [LARGE SCALE GENOMIC DNA]</scope>
    <source>
        <strain evidence="2">ATCC 29082 / PCC 7421</strain>
    </source>
</reference>